<evidence type="ECO:0000259" key="2">
    <source>
        <dbReference type="Pfam" id="PF01266"/>
    </source>
</evidence>
<dbReference type="GO" id="GO:0005737">
    <property type="term" value="C:cytoplasm"/>
    <property type="evidence" value="ECO:0007669"/>
    <property type="project" value="TreeGrafter"/>
</dbReference>
<name>A0A520RVY5_9GAMM</name>
<gene>
    <name evidence="3" type="ORF">EVA69_06010</name>
</gene>
<feature type="domain" description="FAD dependent oxidoreductase" evidence="2">
    <location>
        <begin position="6"/>
        <end position="307"/>
    </location>
</feature>
<dbReference type="SUPFAM" id="SSF51905">
    <property type="entry name" value="FAD/NAD(P)-binding domain"/>
    <property type="match status" value="1"/>
</dbReference>
<dbReference type="AlphaFoldDB" id="A0A520RVY5"/>
<dbReference type="InterPro" id="IPR006076">
    <property type="entry name" value="FAD-dep_OxRdtase"/>
</dbReference>
<protein>
    <submittedName>
        <fullName evidence="3">FAD-dependent oxidoreductase</fullName>
    </submittedName>
</protein>
<organism evidence="3 4">
    <name type="scientific">OM182 bacterium</name>
    <dbReference type="NCBI Taxonomy" id="2510334"/>
    <lineage>
        <taxon>Bacteria</taxon>
        <taxon>Pseudomonadati</taxon>
        <taxon>Pseudomonadota</taxon>
        <taxon>Gammaproteobacteria</taxon>
        <taxon>OMG group</taxon>
        <taxon>OM182 clade</taxon>
    </lineage>
</organism>
<proteinExistence type="predicted"/>
<dbReference type="InterPro" id="IPR036188">
    <property type="entry name" value="FAD/NAD-bd_sf"/>
</dbReference>
<dbReference type="Proteomes" id="UP000320404">
    <property type="component" value="Unassembled WGS sequence"/>
</dbReference>
<evidence type="ECO:0000256" key="1">
    <source>
        <dbReference type="ARBA" id="ARBA00023002"/>
    </source>
</evidence>
<dbReference type="Gene3D" id="3.50.50.60">
    <property type="entry name" value="FAD/NAD(P)-binding domain"/>
    <property type="match status" value="1"/>
</dbReference>
<feature type="non-terminal residue" evidence="3">
    <location>
        <position position="307"/>
    </location>
</feature>
<keyword evidence="1" id="KW-0560">Oxidoreductase</keyword>
<reference evidence="3 4" key="1">
    <citation type="submission" date="2019-02" db="EMBL/GenBank/DDBJ databases">
        <title>Prokaryotic population dynamics and viral predation in marine succession experiment using metagenomics: the confinement effect.</title>
        <authorList>
            <person name="Haro-Moreno J.M."/>
            <person name="Rodriguez-Valera F."/>
            <person name="Lopez-Perez M."/>
        </authorList>
    </citation>
    <scope>NUCLEOTIDE SEQUENCE [LARGE SCALE GENOMIC DNA]</scope>
    <source>
        <strain evidence="3">MED-G158</strain>
    </source>
</reference>
<dbReference type="GO" id="GO:0016491">
    <property type="term" value="F:oxidoreductase activity"/>
    <property type="evidence" value="ECO:0007669"/>
    <property type="project" value="UniProtKB-KW"/>
</dbReference>
<evidence type="ECO:0000313" key="3">
    <source>
        <dbReference type="EMBL" id="RZO74344.1"/>
    </source>
</evidence>
<comment type="caution">
    <text evidence="3">The sequence shown here is derived from an EMBL/GenBank/DDBJ whole genome shotgun (WGS) entry which is preliminary data.</text>
</comment>
<dbReference type="Gene3D" id="3.30.9.10">
    <property type="entry name" value="D-Amino Acid Oxidase, subunit A, domain 2"/>
    <property type="match status" value="1"/>
</dbReference>
<dbReference type="PANTHER" id="PTHR13847:SF289">
    <property type="entry name" value="GLYCINE OXIDASE"/>
    <property type="match status" value="1"/>
</dbReference>
<dbReference type="PANTHER" id="PTHR13847">
    <property type="entry name" value="SARCOSINE DEHYDROGENASE-RELATED"/>
    <property type="match status" value="1"/>
</dbReference>
<accession>A0A520RVY5</accession>
<evidence type="ECO:0000313" key="4">
    <source>
        <dbReference type="Proteomes" id="UP000320404"/>
    </source>
</evidence>
<sequence>MAQNSDVIVVGAGINGLLVSRMLIASGASVTLIEKHEVAKESSWAGGGIVSPLYPWRYDAAVTALANWAQAFYPQLAEELLAETGIDVQLHACGLLMLDAPDQQQALVWAATQGHTMLACGCDSIYKKETALAAGFESGLWMPQVGNIRNPRLCRALLASLQKQPGFSLMTQAAVTGFMISGSSISGVSVKTAGEAEVAHLFGSAIVITAGAWSQQLLEKLSLQTAIQPVKGQMLLYKFPKPPIESIILNQGKYLIPRQDGHLLVGSTLEYAGFDKTSTSPARQTLSHSAVAMLPALEKIEPVGQWA</sequence>
<dbReference type="Pfam" id="PF01266">
    <property type="entry name" value="DAO"/>
    <property type="match status" value="1"/>
</dbReference>
<dbReference type="EMBL" id="SHAH01000104">
    <property type="protein sequence ID" value="RZO74344.1"/>
    <property type="molecule type" value="Genomic_DNA"/>
</dbReference>